<feature type="compositionally biased region" description="Polar residues" evidence="7">
    <location>
        <begin position="118"/>
        <end position="133"/>
    </location>
</feature>
<comment type="similarity">
    <text evidence="2">Belongs to the TFB1 family.</text>
</comment>
<evidence type="ECO:0000256" key="4">
    <source>
        <dbReference type="ARBA" id="ARBA00023015"/>
    </source>
</evidence>
<dbReference type="RefSeq" id="XP_007766712.1">
    <property type="nucleotide sequence ID" value="XM_007768522.1"/>
</dbReference>
<feature type="domain" description="BSD" evidence="8">
    <location>
        <begin position="241"/>
        <end position="282"/>
    </location>
</feature>
<sequence>MPCSAKASYKKLPGTLELNGTHIQWTQDGKKAPAVRVPHASFFSLFCSKDGSPQVRLKLALVNDDTGHNFTFISTPQSMALAERETFKTELTNIIAKNRSAPQQTPQPAAPPSHIKLPTNSGPITAASSTPGTPASFAPAASRAASVSSDGRTPIIPGTDAASDFRLRKRVLLANTELASLHRELVMTGQITEAEFWEGREHLLLAESSSTSQKRGRPGTLVDPRPQAIEGGEVKIIITPQLVTDIFEEFPVVQKAYAEVVPKKLNETEFWRRYFQSKLFHAHRASIRSSATQHVVKEDPIFDKYLEKDDDEIEPRRARDEIHDLYINLGATNEDHEETGNTKDFTMQAGRQRGALPLIRKFNEHSERLLNSTLGDGPAKKKRKTDDDDEYRRIELEDLNDFEASSGIVLEMQDRQRYFEGRGSGANGNADGDDPAKAVDIRHVFAEARKSTVDWSSRFSQLKVEKKAGDAAFQTMTQNVATRLKSKGQKNDLPPTLFASMRTCQTAANEFLRQFWTSMYPPIALPGLSNGALTTAADQQNRAAKAAKMAGYLGKTHEKVASLVEIAKREGADVSRVEVAMKPMLDAVDHATTFWSARQAKGTKAR</sequence>
<accession>A0A5M3MUL7</accession>
<gene>
    <name evidence="9" type="ORF">CONPUDRAFT_163808</name>
</gene>
<proteinExistence type="inferred from homology"/>
<evidence type="ECO:0000313" key="9">
    <source>
        <dbReference type="EMBL" id="EIW82730.1"/>
    </source>
</evidence>
<keyword evidence="5" id="KW-0804">Transcription</keyword>
<dbReference type="OrthoDB" id="360521at2759"/>
<dbReference type="AlphaFoldDB" id="A0A5M3MUL7"/>
<evidence type="ECO:0000256" key="1">
    <source>
        <dbReference type="ARBA" id="ARBA00004123"/>
    </source>
</evidence>
<evidence type="ECO:0000256" key="7">
    <source>
        <dbReference type="SAM" id="MobiDB-lite"/>
    </source>
</evidence>
<dbReference type="SUPFAM" id="SSF50729">
    <property type="entry name" value="PH domain-like"/>
    <property type="match status" value="1"/>
</dbReference>
<dbReference type="PANTHER" id="PTHR12856">
    <property type="entry name" value="TRANSCRIPTION INITIATION FACTOR IIH-RELATED"/>
    <property type="match status" value="1"/>
</dbReference>
<evidence type="ECO:0000256" key="6">
    <source>
        <dbReference type="ARBA" id="ARBA00023242"/>
    </source>
</evidence>
<reference evidence="10" key="1">
    <citation type="journal article" date="2012" name="Science">
        <title>The Paleozoic origin of enzymatic lignin decomposition reconstructed from 31 fungal genomes.</title>
        <authorList>
            <person name="Floudas D."/>
            <person name="Binder M."/>
            <person name="Riley R."/>
            <person name="Barry K."/>
            <person name="Blanchette R.A."/>
            <person name="Henrissat B."/>
            <person name="Martinez A.T."/>
            <person name="Otillar R."/>
            <person name="Spatafora J.W."/>
            <person name="Yadav J.S."/>
            <person name="Aerts A."/>
            <person name="Benoit I."/>
            <person name="Boyd A."/>
            <person name="Carlson A."/>
            <person name="Copeland A."/>
            <person name="Coutinho P.M."/>
            <person name="de Vries R.P."/>
            <person name="Ferreira P."/>
            <person name="Findley K."/>
            <person name="Foster B."/>
            <person name="Gaskell J."/>
            <person name="Glotzer D."/>
            <person name="Gorecki P."/>
            <person name="Heitman J."/>
            <person name="Hesse C."/>
            <person name="Hori C."/>
            <person name="Igarashi K."/>
            <person name="Jurgens J.A."/>
            <person name="Kallen N."/>
            <person name="Kersten P."/>
            <person name="Kohler A."/>
            <person name="Kuees U."/>
            <person name="Kumar T.K.A."/>
            <person name="Kuo A."/>
            <person name="LaButti K."/>
            <person name="Larrondo L.F."/>
            <person name="Lindquist E."/>
            <person name="Ling A."/>
            <person name="Lombard V."/>
            <person name="Lucas S."/>
            <person name="Lundell T."/>
            <person name="Martin R."/>
            <person name="McLaughlin D.J."/>
            <person name="Morgenstern I."/>
            <person name="Morin E."/>
            <person name="Murat C."/>
            <person name="Nagy L.G."/>
            <person name="Nolan M."/>
            <person name="Ohm R.A."/>
            <person name="Patyshakuliyeva A."/>
            <person name="Rokas A."/>
            <person name="Ruiz-Duenas F.J."/>
            <person name="Sabat G."/>
            <person name="Salamov A."/>
            <person name="Samejima M."/>
            <person name="Schmutz J."/>
            <person name="Slot J.C."/>
            <person name="St John F."/>
            <person name="Stenlid J."/>
            <person name="Sun H."/>
            <person name="Sun S."/>
            <person name="Syed K."/>
            <person name="Tsang A."/>
            <person name="Wiebenga A."/>
            <person name="Young D."/>
            <person name="Pisabarro A."/>
            <person name="Eastwood D.C."/>
            <person name="Martin F."/>
            <person name="Cullen D."/>
            <person name="Grigoriev I.V."/>
            <person name="Hibbett D.S."/>
        </authorList>
    </citation>
    <scope>NUCLEOTIDE SEQUENCE [LARGE SCALE GENOMIC DNA]</scope>
    <source>
        <strain evidence="10">RWD-64-598 SS2</strain>
    </source>
</reference>
<evidence type="ECO:0000256" key="5">
    <source>
        <dbReference type="ARBA" id="ARBA00023163"/>
    </source>
</evidence>
<dbReference type="InterPro" id="IPR027079">
    <property type="entry name" value="Tfb1/GTF2H1"/>
</dbReference>
<dbReference type="GO" id="GO:0006289">
    <property type="term" value="P:nucleotide-excision repair"/>
    <property type="evidence" value="ECO:0007669"/>
    <property type="project" value="InterPro"/>
</dbReference>
<dbReference type="CDD" id="cd13229">
    <property type="entry name" value="PH_TFIIH"/>
    <property type="match status" value="1"/>
</dbReference>
<feature type="region of interest" description="Disordered" evidence="7">
    <location>
        <begin position="98"/>
        <end position="159"/>
    </location>
</feature>
<evidence type="ECO:0000256" key="2">
    <source>
        <dbReference type="ARBA" id="ARBA00009448"/>
    </source>
</evidence>
<dbReference type="InterPro" id="IPR005607">
    <property type="entry name" value="BSD_dom"/>
</dbReference>
<dbReference type="InterPro" id="IPR013876">
    <property type="entry name" value="TFIIH_BTF_p62_N"/>
</dbReference>
<feature type="compositionally biased region" description="Low complexity" evidence="7">
    <location>
        <begin position="135"/>
        <end position="149"/>
    </location>
</feature>
<comment type="caution">
    <text evidence="9">The sequence shown here is derived from an EMBL/GenBank/DDBJ whole genome shotgun (WGS) entry which is preliminary data.</text>
</comment>
<dbReference type="OMA" id="VCTCELL"/>
<dbReference type="PROSITE" id="PS50858">
    <property type="entry name" value="BSD"/>
    <property type="match status" value="1"/>
</dbReference>
<dbReference type="GO" id="GO:0000439">
    <property type="term" value="C:transcription factor TFIIH core complex"/>
    <property type="evidence" value="ECO:0007669"/>
    <property type="project" value="InterPro"/>
</dbReference>
<keyword evidence="4" id="KW-0805">Transcription regulation</keyword>
<organism evidence="9 10">
    <name type="scientific">Coniophora puteana (strain RWD-64-598)</name>
    <name type="common">Brown rot fungus</name>
    <dbReference type="NCBI Taxonomy" id="741705"/>
    <lineage>
        <taxon>Eukaryota</taxon>
        <taxon>Fungi</taxon>
        <taxon>Dikarya</taxon>
        <taxon>Basidiomycota</taxon>
        <taxon>Agaricomycotina</taxon>
        <taxon>Agaricomycetes</taxon>
        <taxon>Agaricomycetidae</taxon>
        <taxon>Boletales</taxon>
        <taxon>Coniophorineae</taxon>
        <taxon>Coniophoraceae</taxon>
        <taxon>Coniophora</taxon>
    </lineage>
</organism>
<dbReference type="KEGG" id="cput:CONPUDRAFT_163808"/>
<protein>
    <recommendedName>
        <fullName evidence="8">BSD domain-containing protein</fullName>
    </recommendedName>
</protein>
<dbReference type="Proteomes" id="UP000053558">
    <property type="component" value="Unassembled WGS sequence"/>
</dbReference>
<keyword evidence="10" id="KW-1185">Reference proteome</keyword>
<dbReference type="EMBL" id="JH711576">
    <property type="protein sequence ID" value="EIW82730.1"/>
    <property type="molecule type" value="Genomic_DNA"/>
</dbReference>
<keyword evidence="3" id="KW-0677">Repeat</keyword>
<evidence type="ECO:0000259" key="8">
    <source>
        <dbReference type="PROSITE" id="PS50858"/>
    </source>
</evidence>
<dbReference type="Pfam" id="PF08567">
    <property type="entry name" value="PH_TFIIH"/>
    <property type="match status" value="1"/>
</dbReference>
<comment type="subcellular location">
    <subcellularLocation>
        <location evidence="1">Nucleus</location>
    </subcellularLocation>
</comment>
<dbReference type="InterPro" id="IPR011993">
    <property type="entry name" value="PH-like_dom_sf"/>
</dbReference>
<dbReference type="Gene3D" id="2.30.29.30">
    <property type="entry name" value="Pleckstrin-homology domain (PH domain)/Phosphotyrosine-binding domain (PTB)"/>
    <property type="match status" value="1"/>
</dbReference>
<name>A0A5M3MUL7_CONPW</name>
<dbReference type="GO" id="GO:0006351">
    <property type="term" value="P:DNA-templated transcription"/>
    <property type="evidence" value="ECO:0007669"/>
    <property type="project" value="InterPro"/>
</dbReference>
<dbReference type="Pfam" id="PF03909">
    <property type="entry name" value="BSD"/>
    <property type="match status" value="1"/>
</dbReference>
<dbReference type="InterPro" id="IPR035925">
    <property type="entry name" value="BSD_dom_sf"/>
</dbReference>
<dbReference type="GeneID" id="19204998"/>
<feature type="region of interest" description="Disordered" evidence="7">
    <location>
        <begin position="207"/>
        <end position="226"/>
    </location>
</feature>
<dbReference type="SUPFAM" id="SSF140383">
    <property type="entry name" value="BSD domain-like"/>
    <property type="match status" value="2"/>
</dbReference>
<evidence type="ECO:0000256" key="3">
    <source>
        <dbReference type="ARBA" id="ARBA00022737"/>
    </source>
</evidence>
<dbReference type="Gene3D" id="1.10.3970.10">
    <property type="entry name" value="BSD domain"/>
    <property type="match status" value="1"/>
</dbReference>
<keyword evidence="6" id="KW-0539">Nucleus</keyword>
<dbReference type="Gene3D" id="6.10.140.1200">
    <property type="match status" value="1"/>
</dbReference>
<evidence type="ECO:0000313" key="10">
    <source>
        <dbReference type="Proteomes" id="UP000053558"/>
    </source>
</evidence>
<dbReference type="SMART" id="SM00751">
    <property type="entry name" value="BSD"/>
    <property type="match status" value="1"/>
</dbReference>